<dbReference type="RefSeq" id="WP_136370762.1">
    <property type="nucleotide sequence ID" value="NZ_SSOB01000018.1"/>
</dbReference>
<dbReference type="SUPFAM" id="SSF50985">
    <property type="entry name" value="RCC1/BLIP-II"/>
    <property type="match status" value="2"/>
</dbReference>
<dbReference type="InterPro" id="IPR036582">
    <property type="entry name" value="Mao_N_sf"/>
</dbReference>
<dbReference type="PROSITE" id="PS00626">
    <property type="entry name" value="RCC1_2"/>
    <property type="match status" value="1"/>
</dbReference>
<dbReference type="GO" id="GO:0005085">
    <property type="term" value="F:guanyl-nucleotide exchange factor activity"/>
    <property type="evidence" value="ECO:0007669"/>
    <property type="project" value="TreeGrafter"/>
</dbReference>
<dbReference type="Pfam" id="PF13540">
    <property type="entry name" value="RCC1_2"/>
    <property type="match status" value="2"/>
</dbReference>
<dbReference type="Proteomes" id="UP000310636">
    <property type="component" value="Unassembled WGS sequence"/>
</dbReference>
<evidence type="ECO:0000313" key="4">
    <source>
        <dbReference type="Proteomes" id="UP000310636"/>
    </source>
</evidence>
<dbReference type="PANTHER" id="PTHR45982:SF1">
    <property type="entry name" value="REGULATOR OF CHROMOSOME CONDENSATION"/>
    <property type="match status" value="1"/>
</dbReference>
<dbReference type="Pfam" id="PF00415">
    <property type="entry name" value="RCC1"/>
    <property type="match status" value="1"/>
</dbReference>
<keyword evidence="4" id="KW-1185">Reference proteome</keyword>
<evidence type="ECO:0000313" key="3">
    <source>
        <dbReference type="EMBL" id="THF77788.1"/>
    </source>
</evidence>
<dbReference type="InterPro" id="IPR000408">
    <property type="entry name" value="Reg_chr_condens"/>
</dbReference>
<comment type="caution">
    <text evidence="3">The sequence shown here is derived from an EMBL/GenBank/DDBJ whole genome shotgun (WGS) entry which is preliminary data.</text>
</comment>
<dbReference type="SUPFAM" id="SSF55383">
    <property type="entry name" value="Copper amine oxidase, domain N"/>
    <property type="match status" value="1"/>
</dbReference>
<dbReference type="InterPro" id="IPR009091">
    <property type="entry name" value="RCC1/BLIP-II"/>
</dbReference>
<dbReference type="Gene3D" id="2.130.10.30">
    <property type="entry name" value="Regulator of chromosome condensation 1/beta-lactamase-inhibitor protein II"/>
    <property type="match status" value="2"/>
</dbReference>
<gene>
    <name evidence="3" type="ORF">E6C55_15735</name>
</gene>
<dbReference type="OrthoDB" id="27389at2"/>
<dbReference type="GO" id="GO:0005737">
    <property type="term" value="C:cytoplasm"/>
    <property type="evidence" value="ECO:0007669"/>
    <property type="project" value="TreeGrafter"/>
</dbReference>
<dbReference type="InterPro" id="IPR051553">
    <property type="entry name" value="Ran_GTPase-activating"/>
</dbReference>
<dbReference type="Gene3D" id="3.30.457.10">
    <property type="entry name" value="Copper amine oxidase-like, N-terminal domain"/>
    <property type="match status" value="1"/>
</dbReference>
<dbReference type="Pfam" id="PF07833">
    <property type="entry name" value="Cu_amine_oxidN1"/>
    <property type="match status" value="1"/>
</dbReference>
<reference evidence="3 4" key="1">
    <citation type="submission" date="2019-04" db="EMBL/GenBank/DDBJ databases">
        <title>Cohnella sp. nov. isolated from preserved vegetables.</title>
        <authorList>
            <person name="Lin S.-Y."/>
            <person name="Hung M.-H."/>
            <person name="Young C.-C."/>
        </authorList>
    </citation>
    <scope>NUCLEOTIDE SEQUENCE [LARGE SCALE GENOMIC DNA]</scope>
    <source>
        <strain evidence="3 4">CC-MHH1044</strain>
    </source>
</reference>
<sequence>MRIKSIAAALAIVGALSLGTPFPLSGAQAEPASAKGWSSIAVGASHSLAVKNDGTVWQWGEIAIYSGAEEGETVLSALVPEQVSGLTDVIAVAGGQIHSLALREDGTVWSWGGNHDGELGDGTDKSRTVPAQVAGLTDVVAIEADWIRSFAVKKDGTVWGWGGFYYRDSEGTVRNASVPTQLNGLSDVVSISSGYGSFVALKKDGTVWQYLEQLTQIPNVVNMVQVAVGSQYTYGLDTDGTVWYWGSNGEGMSNGVSMADGSAARKLEGATGVAAIQASAGGPLLLKKDGTVWASGTNAGGQLGNGSFQSSDTLVRVTGLKKMTKIAAHGIGFRSMAIRADGTLWSWGAPYLGDGTKWNGKIPVAIASYPNETIEQDPYFVEVNGSYLRMDQPPISQDGRILVPLRAIFEAMGATVEWNSAASTITAEKGSLTIRLTVGEKTAWVNGQKLAIDVPPAIVNNSALVPVRFISESLGAKTDWDASSKTVIIVSGE</sequence>
<dbReference type="PRINTS" id="PR00633">
    <property type="entry name" value="RCCNDNSATION"/>
</dbReference>
<keyword evidence="1" id="KW-0732">Signal</keyword>
<feature type="signal peptide" evidence="1">
    <location>
        <begin position="1"/>
        <end position="26"/>
    </location>
</feature>
<evidence type="ECO:0000256" key="1">
    <source>
        <dbReference type="SAM" id="SignalP"/>
    </source>
</evidence>
<accession>A0A4V3WEV5</accession>
<proteinExistence type="predicted"/>
<protein>
    <recommendedName>
        <fullName evidence="2">Copper amine oxidase-like N-terminal domain-containing protein</fullName>
    </recommendedName>
</protein>
<feature type="domain" description="Copper amine oxidase-like N-terminal" evidence="2">
    <location>
        <begin position="383"/>
        <end position="489"/>
    </location>
</feature>
<dbReference type="InterPro" id="IPR012854">
    <property type="entry name" value="Cu_amine_oxidase-like_N"/>
</dbReference>
<evidence type="ECO:0000259" key="2">
    <source>
        <dbReference type="Pfam" id="PF07833"/>
    </source>
</evidence>
<dbReference type="PANTHER" id="PTHR45982">
    <property type="entry name" value="REGULATOR OF CHROMOSOME CONDENSATION"/>
    <property type="match status" value="1"/>
</dbReference>
<organism evidence="3 4">
    <name type="scientific">Cohnella fermenti</name>
    <dbReference type="NCBI Taxonomy" id="2565925"/>
    <lineage>
        <taxon>Bacteria</taxon>
        <taxon>Bacillati</taxon>
        <taxon>Bacillota</taxon>
        <taxon>Bacilli</taxon>
        <taxon>Bacillales</taxon>
        <taxon>Paenibacillaceae</taxon>
        <taxon>Cohnella</taxon>
    </lineage>
</organism>
<feature type="chain" id="PRO_5039564537" description="Copper amine oxidase-like N-terminal domain-containing protein" evidence="1">
    <location>
        <begin position="27"/>
        <end position="493"/>
    </location>
</feature>
<name>A0A4V3WEV5_9BACL</name>
<dbReference type="PROSITE" id="PS50012">
    <property type="entry name" value="RCC1_3"/>
    <property type="match status" value="2"/>
</dbReference>
<dbReference type="EMBL" id="SSOB01000018">
    <property type="protein sequence ID" value="THF77788.1"/>
    <property type="molecule type" value="Genomic_DNA"/>
</dbReference>
<dbReference type="AlphaFoldDB" id="A0A4V3WEV5"/>